<dbReference type="Gene3D" id="3.40.50.2300">
    <property type="match status" value="1"/>
</dbReference>
<name>Q2SBZ4_HAHCH</name>
<dbReference type="InterPro" id="IPR001789">
    <property type="entry name" value="Sig_transdc_resp-reg_receiver"/>
</dbReference>
<feature type="domain" description="Response regulatory" evidence="6">
    <location>
        <begin position="5"/>
        <end position="126"/>
    </location>
</feature>
<dbReference type="InterPro" id="IPR036388">
    <property type="entry name" value="WH-like_DNA-bd_sf"/>
</dbReference>
<dbReference type="eggNOG" id="COG4566">
    <property type="taxonomic scope" value="Bacteria"/>
</dbReference>
<evidence type="ECO:0000256" key="3">
    <source>
        <dbReference type="ARBA" id="ARBA00023163"/>
    </source>
</evidence>
<feature type="modified residue" description="4-aspartylphosphate" evidence="4">
    <location>
        <position position="61"/>
    </location>
</feature>
<dbReference type="PROSITE" id="PS50043">
    <property type="entry name" value="HTH_LUXR_2"/>
    <property type="match status" value="1"/>
</dbReference>
<evidence type="ECO:0000259" key="6">
    <source>
        <dbReference type="PROSITE" id="PS50110"/>
    </source>
</evidence>
<dbReference type="PANTHER" id="PTHR44688">
    <property type="entry name" value="DNA-BINDING TRANSCRIPTIONAL ACTIVATOR DEVR_DOSR"/>
    <property type="match status" value="1"/>
</dbReference>
<dbReference type="PRINTS" id="PR00038">
    <property type="entry name" value="HTHLUXR"/>
</dbReference>
<keyword evidence="8" id="KW-1185">Reference proteome</keyword>
<accession>Q2SBZ4</accession>
<dbReference type="KEGG" id="hch:HCH_05150"/>
<dbReference type="EMBL" id="CP000155">
    <property type="protein sequence ID" value="ABC31830.1"/>
    <property type="molecule type" value="Genomic_DNA"/>
</dbReference>
<keyword evidence="1" id="KW-0805">Transcription regulation</keyword>
<sequence>MNAAQILLVDDNEDFRRSTVWMLEAAGLQVEDFNRAAGLLARLQQLEDAGVPLSDKCVVTDLRMPDMNGLELMEELRTRRLSVPVVLITGHADVTLAVSAMRMGAANFLEKPFENSILVETVKSAISEPGSALRNPQAAKEKLGRLSPRERQVLTHVCAGKLNKTIADILGISVKTVELHRANMASKLGARNVQDLVRLSLGYE</sequence>
<evidence type="ECO:0000259" key="5">
    <source>
        <dbReference type="PROSITE" id="PS50043"/>
    </source>
</evidence>
<evidence type="ECO:0000256" key="1">
    <source>
        <dbReference type="ARBA" id="ARBA00023015"/>
    </source>
</evidence>
<protein>
    <submittedName>
        <fullName evidence="7">Response regulator</fullName>
    </submittedName>
</protein>
<keyword evidence="3" id="KW-0804">Transcription</keyword>
<keyword evidence="2" id="KW-0238">DNA-binding</keyword>
<dbReference type="OrthoDB" id="9802186at2"/>
<dbReference type="GO" id="GO:0006355">
    <property type="term" value="P:regulation of DNA-templated transcription"/>
    <property type="evidence" value="ECO:0007669"/>
    <property type="project" value="InterPro"/>
</dbReference>
<dbReference type="SUPFAM" id="SSF52172">
    <property type="entry name" value="CheY-like"/>
    <property type="match status" value="1"/>
</dbReference>
<dbReference type="AlphaFoldDB" id="Q2SBZ4"/>
<dbReference type="SMART" id="SM00421">
    <property type="entry name" value="HTH_LUXR"/>
    <property type="match status" value="1"/>
</dbReference>
<dbReference type="InterPro" id="IPR000792">
    <property type="entry name" value="Tscrpt_reg_LuxR_C"/>
</dbReference>
<keyword evidence="4" id="KW-0597">Phosphoprotein</keyword>
<dbReference type="Pfam" id="PF00072">
    <property type="entry name" value="Response_reg"/>
    <property type="match status" value="1"/>
</dbReference>
<dbReference type="HOGENOM" id="CLU_000445_90_4_6"/>
<dbReference type="InterPro" id="IPR016032">
    <property type="entry name" value="Sig_transdc_resp-reg_C-effctor"/>
</dbReference>
<dbReference type="RefSeq" id="WP_011398895.1">
    <property type="nucleotide sequence ID" value="NC_007645.1"/>
</dbReference>
<evidence type="ECO:0000256" key="4">
    <source>
        <dbReference type="PROSITE-ProRule" id="PRU00169"/>
    </source>
</evidence>
<dbReference type="PROSITE" id="PS50110">
    <property type="entry name" value="RESPONSE_REGULATORY"/>
    <property type="match status" value="1"/>
</dbReference>
<gene>
    <name evidence="7" type="ordered locus">HCH_05150</name>
</gene>
<evidence type="ECO:0000313" key="8">
    <source>
        <dbReference type="Proteomes" id="UP000000238"/>
    </source>
</evidence>
<dbReference type="Pfam" id="PF00196">
    <property type="entry name" value="GerE"/>
    <property type="match status" value="1"/>
</dbReference>
<organism evidence="7 8">
    <name type="scientific">Hahella chejuensis (strain KCTC 2396)</name>
    <dbReference type="NCBI Taxonomy" id="349521"/>
    <lineage>
        <taxon>Bacteria</taxon>
        <taxon>Pseudomonadati</taxon>
        <taxon>Pseudomonadota</taxon>
        <taxon>Gammaproteobacteria</taxon>
        <taxon>Oceanospirillales</taxon>
        <taxon>Hahellaceae</taxon>
        <taxon>Hahella</taxon>
    </lineage>
</organism>
<dbReference type="PROSITE" id="PS00622">
    <property type="entry name" value="HTH_LUXR_1"/>
    <property type="match status" value="1"/>
</dbReference>
<evidence type="ECO:0000313" key="7">
    <source>
        <dbReference type="EMBL" id="ABC31830.1"/>
    </source>
</evidence>
<dbReference type="SUPFAM" id="SSF46894">
    <property type="entry name" value="C-terminal effector domain of the bipartite response regulators"/>
    <property type="match status" value="1"/>
</dbReference>
<dbReference type="PANTHER" id="PTHR44688:SF16">
    <property type="entry name" value="DNA-BINDING TRANSCRIPTIONAL ACTIVATOR DEVR_DOSR"/>
    <property type="match status" value="1"/>
</dbReference>
<reference evidence="7 8" key="1">
    <citation type="journal article" date="2005" name="Nucleic Acids Res.">
        <title>Genomic blueprint of Hahella chejuensis, a marine microbe producing an algicidal agent.</title>
        <authorList>
            <person name="Jeong H."/>
            <person name="Yim J.H."/>
            <person name="Lee C."/>
            <person name="Choi S.-H."/>
            <person name="Park Y.K."/>
            <person name="Yoon S.H."/>
            <person name="Hur C.-G."/>
            <person name="Kang H.-Y."/>
            <person name="Kim D."/>
            <person name="Lee H.H."/>
            <person name="Park K.H."/>
            <person name="Park S.-H."/>
            <person name="Park H.-S."/>
            <person name="Lee H.K."/>
            <person name="Oh T.K."/>
            <person name="Kim J.F."/>
        </authorList>
    </citation>
    <scope>NUCLEOTIDE SEQUENCE [LARGE SCALE GENOMIC DNA]</scope>
    <source>
        <strain evidence="7 8">KCTC 2396</strain>
    </source>
</reference>
<feature type="domain" description="HTH luxR-type" evidence="5">
    <location>
        <begin position="139"/>
        <end position="204"/>
    </location>
</feature>
<evidence type="ECO:0000256" key="2">
    <source>
        <dbReference type="ARBA" id="ARBA00023125"/>
    </source>
</evidence>
<dbReference type="GO" id="GO:0000160">
    <property type="term" value="P:phosphorelay signal transduction system"/>
    <property type="evidence" value="ECO:0007669"/>
    <property type="project" value="InterPro"/>
</dbReference>
<dbReference type="STRING" id="349521.HCH_05150"/>
<dbReference type="Gene3D" id="1.10.10.10">
    <property type="entry name" value="Winged helix-like DNA-binding domain superfamily/Winged helix DNA-binding domain"/>
    <property type="match status" value="1"/>
</dbReference>
<dbReference type="InterPro" id="IPR011006">
    <property type="entry name" value="CheY-like_superfamily"/>
</dbReference>
<dbReference type="GO" id="GO:0003677">
    <property type="term" value="F:DNA binding"/>
    <property type="evidence" value="ECO:0007669"/>
    <property type="project" value="UniProtKB-KW"/>
</dbReference>
<proteinExistence type="predicted"/>
<dbReference type="SMART" id="SM00448">
    <property type="entry name" value="REC"/>
    <property type="match status" value="1"/>
</dbReference>
<dbReference type="CDD" id="cd06170">
    <property type="entry name" value="LuxR_C_like"/>
    <property type="match status" value="1"/>
</dbReference>
<dbReference type="Proteomes" id="UP000000238">
    <property type="component" value="Chromosome"/>
</dbReference>